<keyword evidence="2" id="KW-1185">Reference proteome</keyword>
<dbReference type="Proteomes" id="UP001177021">
    <property type="component" value="Unassembled WGS sequence"/>
</dbReference>
<dbReference type="EMBL" id="CASHSV030000716">
    <property type="protein sequence ID" value="CAJ2673192.1"/>
    <property type="molecule type" value="Genomic_DNA"/>
</dbReference>
<gene>
    <name evidence="1" type="ORF">MILVUS5_LOCUS36703</name>
</gene>
<accession>A0ACB0LU68</accession>
<name>A0ACB0LU68_TRIPR</name>
<protein>
    <submittedName>
        <fullName evidence="1">Uncharacterized protein</fullName>
    </submittedName>
</protein>
<evidence type="ECO:0000313" key="2">
    <source>
        <dbReference type="Proteomes" id="UP001177021"/>
    </source>
</evidence>
<comment type="caution">
    <text evidence="1">The sequence shown here is derived from an EMBL/GenBank/DDBJ whole genome shotgun (WGS) entry which is preliminary data.</text>
</comment>
<evidence type="ECO:0000313" key="1">
    <source>
        <dbReference type="EMBL" id="CAJ2673192.1"/>
    </source>
</evidence>
<organism evidence="1 2">
    <name type="scientific">Trifolium pratense</name>
    <name type="common">Red clover</name>
    <dbReference type="NCBI Taxonomy" id="57577"/>
    <lineage>
        <taxon>Eukaryota</taxon>
        <taxon>Viridiplantae</taxon>
        <taxon>Streptophyta</taxon>
        <taxon>Embryophyta</taxon>
        <taxon>Tracheophyta</taxon>
        <taxon>Spermatophyta</taxon>
        <taxon>Magnoliopsida</taxon>
        <taxon>eudicotyledons</taxon>
        <taxon>Gunneridae</taxon>
        <taxon>Pentapetalae</taxon>
        <taxon>rosids</taxon>
        <taxon>fabids</taxon>
        <taxon>Fabales</taxon>
        <taxon>Fabaceae</taxon>
        <taxon>Papilionoideae</taxon>
        <taxon>50 kb inversion clade</taxon>
        <taxon>NPAAA clade</taxon>
        <taxon>Hologalegina</taxon>
        <taxon>IRL clade</taxon>
        <taxon>Trifolieae</taxon>
        <taxon>Trifolium</taxon>
    </lineage>
</organism>
<reference evidence="1" key="1">
    <citation type="submission" date="2023-10" db="EMBL/GenBank/DDBJ databases">
        <authorList>
            <person name="Rodriguez Cubillos JULIANA M."/>
            <person name="De Vega J."/>
        </authorList>
    </citation>
    <scope>NUCLEOTIDE SEQUENCE</scope>
</reference>
<proteinExistence type="predicted"/>
<sequence length="96" mass="11141">MKNVFNAKPVVVMWFDEEELKLLYDSWSSSQLSSIHERTGPFFIQSEENRALARHCSISIEPMISGECITLLHTQVNYDVKKERIEICDIVRRPGV</sequence>